<dbReference type="OrthoDB" id="9991317at2759"/>
<dbReference type="EMBL" id="KL197726">
    <property type="protein sequence ID" value="KDQ55020.1"/>
    <property type="molecule type" value="Genomic_DNA"/>
</dbReference>
<sequence>MLAISSLHFKQKIEFPTGPIRIIHLTFTLETDSSGGPSPSILPSGEQPDLYSTNKYRLQACVDVDGCIPISIVDIVGAGAASWSRGLDFILEDGLVLRAQLHHDLSLYRSDQLGRVLAHVRVMSGSPKGEVPLKESTGTFQVSEGVVAFSAVSSSDVIPPDDEVYIFADEYEAQTTVDPAVRGIWSSCPIEQGMNLQKSDSWDLHYLLDLVDLSLTRAKEYGSPEVQDAEDYALKALGLCPSPHPHRFISLAAIGKARMTHYEFDGATKKLDDAFTYHREALELCPQDFPHREMFLTRIASASLGRFRRLREREYLDQSLRYYGDALALCPPDHDFRAVALHNLATASLVLFSANADIVDLVRSIVLYNEALDIRVPGHPDRPVTLFGVADAYSQWFDRTGELSDLDHAILYCHEALTLQPPSRPEDAPRLTSLATACIRRYIHRGDMKDLDRAVKFQQDALQLYRDGPNARSAALDNLGGMLLMRYRYKGDAEDLEQAIKNHSQALMFHPRGHPDRQGTFSNLGSAYVTRFELKNEVGDLERGVRYHEEALKLCPSEEHPGNGPYLYNAANVLLSRFAQLHDPPDLDLAAAHLRNATSLLSPDDPTLGLVHLASAREHLMRYALFRNQTDCDEAFQLYEKAAHHSASGTRQQLIAAVRWASLAEENRHVSSLVAYTRSLHLLDRQVSVGRDVSSRRTLRTGVSLTIASDAAACAVDEGQCELAVELLDQGRGLLWAQLIRYRTSLDDLRRLGNEETTLADEFDQLSKLLESGAISKDTPWAYERGQEKENQRYREIAEKWEATLARIRKVSGFSHFLKPTPYTSLQQAARFGPVIIVNISERRSDAIVIHCVGSPRIIPLPHATPTSTSKLSLNLFNSVRNNRSQECESNIANQAGEITRHVRVQRKAQEDDDAVLARILAELWDSIVCPVLDSLQLRAQLHSTPPRLFWCPTGPLSSLPIHAAGKAGTNAMDFVASSYLTTLSSQIRVSKETFDSPRILLIAQPNTPGASALPMVNAELAVIQRVVEGYGGAAVNILSGQDATIQTVGRALEDSHWVHFMCHGVQDGLNSRFLLYDGALSLQSVMHQMVQDAQFAFLSACQTASGDAQTPDEAIHLAAGLLFAGFRSVVATLWSINDDDGPRVAGAFYEMLGESGELRGGDAAIALHASVQALRSRGVQPTRWVPFIHLGF</sequence>
<dbReference type="Pfam" id="PF12770">
    <property type="entry name" value="CHAT"/>
    <property type="match status" value="1"/>
</dbReference>
<organism evidence="2 3">
    <name type="scientific">Jaapia argillacea MUCL 33604</name>
    <dbReference type="NCBI Taxonomy" id="933084"/>
    <lineage>
        <taxon>Eukaryota</taxon>
        <taxon>Fungi</taxon>
        <taxon>Dikarya</taxon>
        <taxon>Basidiomycota</taxon>
        <taxon>Agaricomycotina</taxon>
        <taxon>Agaricomycetes</taxon>
        <taxon>Agaricomycetidae</taxon>
        <taxon>Jaapiales</taxon>
        <taxon>Jaapiaceae</taxon>
        <taxon>Jaapia</taxon>
    </lineage>
</organism>
<dbReference type="PANTHER" id="PTHR10098:SF108">
    <property type="entry name" value="TETRATRICOPEPTIDE REPEAT PROTEIN 28"/>
    <property type="match status" value="1"/>
</dbReference>
<dbReference type="Gene3D" id="1.25.40.10">
    <property type="entry name" value="Tetratricopeptide repeat domain"/>
    <property type="match status" value="3"/>
</dbReference>
<dbReference type="InterPro" id="IPR024983">
    <property type="entry name" value="CHAT_dom"/>
</dbReference>
<proteinExistence type="predicted"/>
<dbReference type="PANTHER" id="PTHR10098">
    <property type="entry name" value="RAPSYN-RELATED"/>
    <property type="match status" value="1"/>
</dbReference>
<protein>
    <recommendedName>
        <fullName evidence="1">CHAT domain-containing protein</fullName>
    </recommendedName>
</protein>
<dbReference type="HOGENOM" id="CLU_001305_0_1_1"/>
<dbReference type="Proteomes" id="UP000027265">
    <property type="component" value="Unassembled WGS sequence"/>
</dbReference>
<evidence type="ECO:0000313" key="2">
    <source>
        <dbReference type="EMBL" id="KDQ55020.1"/>
    </source>
</evidence>
<reference evidence="3" key="1">
    <citation type="journal article" date="2014" name="Proc. Natl. Acad. Sci. U.S.A.">
        <title>Extensive sampling of basidiomycete genomes demonstrates inadequacy of the white-rot/brown-rot paradigm for wood decay fungi.</title>
        <authorList>
            <person name="Riley R."/>
            <person name="Salamov A.A."/>
            <person name="Brown D.W."/>
            <person name="Nagy L.G."/>
            <person name="Floudas D."/>
            <person name="Held B.W."/>
            <person name="Levasseur A."/>
            <person name="Lombard V."/>
            <person name="Morin E."/>
            <person name="Otillar R."/>
            <person name="Lindquist E.A."/>
            <person name="Sun H."/>
            <person name="LaButti K.M."/>
            <person name="Schmutz J."/>
            <person name="Jabbour D."/>
            <person name="Luo H."/>
            <person name="Baker S.E."/>
            <person name="Pisabarro A.G."/>
            <person name="Walton J.D."/>
            <person name="Blanchette R.A."/>
            <person name="Henrissat B."/>
            <person name="Martin F."/>
            <person name="Cullen D."/>
            <person name="Hibbett D.S."/>
            <person name="Grigoriev I.V."/>
        </authorList>
    </citation>
    <scope>NUCLEOTIDE SEQUENCE [LARGE SCALE GENOMIC DNA]</scope>
    <source>
        <strain evidence="3">MUCL 33604</strain>
    </source>
</reference>
<dbReference type="InParanoid" id="A0A067PMI5"/>
<dbReference type="SUPFAM" id="SSF48452">
    <property type="entry name" value="TPR-like"/>
    <property type="match status" value="1"/>
</dbReference>
<name>A0A067PMI5_9AGAM</name>
<evidence type="ECO:0000313" key="3">
    <source>
        <dbReference type="Proteomes" id="UP000027265"/>
    </source>
</evidence>
<keyword evidence="3" id="KW-1185">Reference proteome</keyword>
<dbReference type="AlphaFoldDB" id="A0A067PMI5"/>
<dbReference type="STRING" id="933084.A0A067PMI5"/>
<accession>A0A067PMI5</accession>
<evidence type="ECO:0000259" key="1">
    <source>
        <dbReference type="Pfam" id="PF12770"/>
    </source>
</evidence>
<gene>
    <name evidence="2" type="ORF">JAAARDRAFT_181029</name>
</gene>
<feature type="domain" description="CHAT" evidence="1">
    <location>
        <begin position="921"/>
        <end position="1192"/>
    </location>
</feature>
<dbReference type="SUPFAM" id="SSF81901">
    <property type="entry name" value="HCP-like"/>
    <property type="match status" value="1"/>
</dbReference>
<dbReference type="InterPro" id="IPR011990">
    <property type="entry name" value="TPR-like_helical_dom_sf"/>
</dbReference>